<dbReference type="Pfam" id="PF00072">
    <property type="entry name" value="Response_reg"/>
    <property type="match status" value="1"/>
</dbReference>
<organism evidence="4 5">
    <name type="scientific">Candidatus Kaiserbacteria bacterium RIFCSPLOWO2_01_FULL_50_24</name>
    <dbReference type="NCBI Taxonomy" id="1798507"/>
    <lineage>
        <taxon>Bacteria</taxon>
        <taxon>Candidatus Kaiseribacteriota</taxon>
    </lineage>
</organism>
<dbReference type="SMART" id="SM00448">
    <property type="entry name" value="REC"/>
    <property type="match status" value="1"/>
</dbReference>
<dbReference type="SUPFAM" id="SSF52172">
    <property type="entry name" value="CheY-like"/>
    <property type="match status" value="1"/>
</dbReference>
<gene>
    <name evidence="4" type="ORF">A3A34_00085</name>
</gene>
<proteinExistence type="predicted"/>
<sequence>MNDMKTKKGTVLIVDDDKFLADMYSVKFSREGYAVGAYLSVADALAALKKGFVPDVVLFDLVMPEHDGFSFLTELRDGGLAKGAVLIALTNQSDDMERIKAEELGCDRYVIKATTIPSEVVAIVGEEMAKKRK</sequence>
<dbReference type="PANTHER" id="PTHR44591">
    <property type="entry name" value="STRESS RESPONSE REGULATOR PROTEIN 1"/>
    <property type="match status" value="1"/>
</dbReference>
<evidence type="ECO:0000259" key="3">
    <source>
        <dbReference type="PROSITE" id="PS50110"/>
    </source>
</evidence>
<keyword evidence="1 2" id="KW-0597">Phosphoprotein</keyword>
<dbReference type="PROSITE" id="PS50110">
    <property type="entry name" value="RESPONSE_REGULATORY"/>
    <property type="match status" value="1"/>
</dbReference>
<feature type="modified residue" description="4-aspartylphosphate" evidence="2">
    <location>
        <position position="60"/>
    </location>
</feature>
<dbReference type="STRING" id="1798507.A3A34_00085"/>
<name>A0A1F6EQY5_9BACT</name>
<dbReference type="GO" id="GO:0000160">
    <property type="term" value="P:phosphorelay signal transduction system"/>
    <property type="evidence" value="ECO:0007669"/>
    <property type="project" value="InterPro"/>
</dbReference>
<dbReference type="InterPro" id="IPR001789">
    <property type="entry name" value="Sig_transdc_resp-reg_receiver"/>
</dbReference>
<evidence type="ECO:0000313" key="4">
    <source>
        <dbReference type="EMBL" id="OGG76037.1"/>
    </source>
</evidence>
<protein>
    <recommendedName>
        <fullName evidence="3">Response regulatory domain-containing protein</fullName>
    </recommendedName>
</protein>
<dbReference type="InterPro" id="IPR050595">
    <property type="entry name" value="Bact_response_regulator"/>
</dbReference>
<reference evidence="4 5" key="1">
    <citation type="journal article" date="2016" name="Nat. Commun.">
        <title>Thousands of microbial genomes shed light on interconnected biogeochemical processes in an aquifer system.</title>
        <authorList>
            <person name="Anantharaman K."/>
            <person name="Brown C.T."/>
            <person name="Hug L.A."/>
            <person name="Sharon I."/>
            <person name="Castelle C.J."/>
            <person name="Probst A.J."/>
            <person name="Thomas B.C."/>
            <person name="Singh A."/>
            <person name="Wilkins M.J."/>
            <person name="Karaoz U."/>
            <person name="Brodie E.L."/>
            <person name="Williams K.H."/>
            <person name="Hubbard S.S."/>
            <person name="Banfield J.F."/>
        </authorList>
    </citation>
    <scope>NUCLEOTIDE SEQUENCE [LARGE SCALE GENOMIC DNA]</scope>
</reference>
<dbReference type="PANTHER" id="PTHR44591:SF3">
    <property type="entry name" value="RESPONSE REGULATORY DOMAIN-CONTAINING PROTEIN"/>
    <property type="match status" value="1"/>
</dbReference>
<dbReference type="EMBL" id="MFLU01000006">
    <property type="protein sequence ID" value="OGG76037.1"/>
    <property type="molecule type" value="Genomic_DNA"/>
</dbReference>
<accession>A0A1F6EQY5</accession>
<evidence type="ECO:0000256" key="2">
    <source>
        <dbReference type="PROSITE-ProRule" id="PRU00169"/>
    </source>
</evidence>
<dbReference type="InterPro" id="IPR011006">
    <property type="entry name" value="CheY-like_superfamily"/>
</dbReference>
<evidence type="ECO:0000256" key="1">
    <source>
        <dbReference type="ARBA" id="ARBA00022553"/>
    </source>
</evidence>
<feature type="domain" description="Response regulatory" evidence="3">
    <location>
        <begin position="10"/>
        <end position="127"/>
    </location>
</feature>
<dbReference type="AlphaFoldDB" id="A0A1F6EQY5"/>
<dbReference type="Proteomes" id="UP000178587">
    <property type="component" value="Unassembled WGS sequence"/>
</dbReference>
<evidence type="ECO:0000313" key="5">
    <source>
        <dbReference type="Proteomes" id="UP000178587"/>
    </source>
</evidence>
<comment type="caution">
    <text evidence="4">The sequence shown here is derived from an EMBL/GenBank/DDBJ whole genome shotgun (WGS) entry which is preliminary data.</text>
</comment>
<dbReference type="Gene3D" id="3.40.50.2300">
    <property type="match status" value="1"/>
</dbReference>